<proteinExistence type="predicted"/>
<sequence>MWLPYLSGSPPCTVNPSPDKTRTGSPLLALTTPGHFFILVKTKKILGMVGRGKSVSIGSLEQENSSLMDPKTATRVLIKGKESAIKLQSLLQESSPSEDHGKNSMIGFFIEEILGSFDGALATLDSVGAPETHLDQASTPCSDEQGRDDSSKKRKVASVRRNGYRRRAHPYSCRRVSSKTMDDGYTWRKYGQKDIFSSKHPRSYFRCTHKYDQNCQATRQVQRSEDDFSTYVITYMGEHTCSDPTKPPHLHPPSHQRPTFIISFGSETAADTQQEPLSNSLHSSILKQESDEEVLSDPSPGSSASEFFMLPDLDIFEQSAPMAQYMQTALDRCDVMSDVHSPNSCLDMEFGIHFDVDDVFSLDQDRLFQD</sequence>
<evidence type="ECO:0000256" key="2">
    <source>
        <dbReference type="ARBA" id="ARBA00023015"/>
    </source>
</evidence>
<dbReference type="OrthoDB" id="2021064at2759"/>
<reference evidence="9" key="1">
    <citation type="submission" date="2025-08" db="UniProtKB">
        <authorList>
            <consortium name="RefSeq"/>
        </authorList>
    </citation>
    <scope>IDENTIFICATION</scope>
</reference>
<dbReference type="PANTHER" id="PTHR32096:SF146">
    <property type="entry name" value="WRKY TRANSCRIPTION FACTOR 19-RELATED"/>
    <property type="match status" value="1"/>
</dbReference>
<evidence type="ECO:0000313" key="9">
    <source>
        <dbReference type="RefSeq" id="XP_010922757.2"/>
    </source>
</evidence>
<dbReference type="AlphaFoldDB" id="A0A6I9RG89"/>
<feature type="region of interest" description="Disordered" evidence="6">
    <location>
        <begin position="1"/>
        <end position="25"/>
    </location>
</feature>
<evidence type="ECO:0000256" key="4">
    <source>
        <dbReference type="ARBA" id="ARBA00023163"/>
    </source>
</evidence>
<dbReference type="GO" id="GO:0000976">
    <property type="term" value="F:transcription cis-regulatory region binding"/>
    <property type="evidence" value="ECO:0007669"/>
    <property type="project" value="TreeGrafter"/>
</dbReference>
<gene>
    <name evidence="9" type="primary">LOC105045991</name>
</gene>
<dbReference type="InterPro" id="IPR003657">
    <property type="entry name" value="WRKY_dom"/>
</dbReference>
<feature type="domain" description="WRKY" evidence="7">
    <location>
        <begin position="176"/>
        <end position="244"/>
    </location>
</feature>
<evidence type="ECO:0000256" key="5">
    <source>
        <dbReference type="ARBA" id="ARBA00023242"/>
    </source>
</evidence>
<dbReference type="GO" id="GO:0003700">
    <property type="term" value="F:DNA-binding transcription factor activity"/>
    <property type="evidence" value="ECO:0007669"/>
    <property type="project" value="InterPro"/>
</dbReference>
<dbReference type="PROSITE" id="PS50811">
    <property type="entry name" value="WRKY"/>
    <property type="match status" value="1"/>
</dbReference>
<dbReference type="InterPro" id="IPR044810">
    <property type="entry name" value="WRKY_plant"/>
</dbReference>
<dbReference type="SMART" id="SM00774">
    <property type="entry name" value="WRKY"/>
    <property type="match status" value="1"/>
</dbReference>
<keyword evidence="5" id="KW-0539">Nucleus</keyword>
<organism evidence="8 9">
    <name type="scientific">Elaeis guineensis var. tenera</name>
    <name type="common">Oil palm</name>
    <dbReference type="NCBI Taxonomy" id="51953"/>
    <lineage>
        <taxon>Eukaryota</taxon>
        <taxon>Viridiplantae</taxon>
        <taxon>Streptophyta</taxon>
        <taxon>Embryophyta</taxon>
        <taxon>Tracheophyta</taxon>
        <taxon>Spermatophyta</taxon>
        <taxon>Magnoliopsida</taxon>
        <taxon>Liliopsida</taxon>
        <taxon>Arecaceae</taxon>
        <taxon>Arecoideae</taxon>
        <taxon>Cocoseae</taxon>
        <taxon>Elaeidinae</taxon>
        <taxon>Elaeis</taxon>
    </lineage>
</organism>
<protein>
    <submittedName>
        <fullName evidence="9">WRKY DNA-binding transcription factor 70</fullName>
    </submittedName>
</protein>
<keyword evidence="8" id="KW-1185">Reference proteome</keyword>
<dbReference type="Proteomes" id="UP000504607">
    <property type="component" value="Chromosome 5"/>
</dbReference>
<evidence type="ECO:0000256" key="6">
    <source>
        <dbReference type="SAM" id="MobiDB-lite"/>
    </source>
</evidence>
<dbReference type="SUPFAM" id="SSF118290">
    <property type="entry name" value="WRKY DNA-binding domain"/>
    <property type="match status" value="1"/>
</dbReference>
<feature type="region of interest" description="Disordered" evidence="6">
    <location>
        <begin position="131"/>
        <end position="160"/>
    </location>
</feature>
<keyword evidence="3 9" id="KW-0238">DNA-binding</keyword>
<keyword evidence="4" id="KW-0804">Transcription</keyword>
<dbReference type="Pfam" id="PF03106">
    <property type="entry name" value="WRKY"/>
    <property type="match status" value="1"/>
</dbReference>
<name>A0A6I9RG89_ELAGV</name>
<evidence type="ECO:0000259" key="7">
    <source>
        <dbReference type="PROSITE" id="PS50811"/>
    </source>
</evidence>
<comment type="subcellular location">
    <subcellularLocation>
        <location evidence="1">Nucleus</location>
    </subcellularLocation>
</comment>
<dbReference type="KEGG" id="egu:105045991"/>
<dbReference type="GeneID" id="105045991"/>
<dbReference type="FunCoup" id="A0A6I9RG89">
    <property type="interactions" value="982"/>
</dbReference>
<dbReference type="InterPro" id="IPR036576">
    <property type="entry name" value="WRKY_dom_sf"/>
</dbReference>
<evidence type="ECO:0000256" key="1">
    <source>
        <dbReference type="ARBA" id="ARBA00004123"/>
    </source>
</evidence>
<dbReference type="RefSeq" id="XP_010922757.2">
    <property type="nucleotide sequence ID" value="XM_010924455.2"/>
</dbReference>
<keyword evidence="2" id="KW-0805">Transcription regulation</keyword>
<dbReference type="PANTHER" id="PTHR32096">
    <property type="entry name" value="WRKY TRANSCRIPTION FACTOR 30-RELATED-RELATED"/>
    <property type="match status" value="1"/>
</dbReference>
<evidence type="ECO:0000313" key="8">
    <source>
        <dbReference type="Proteomes" id="UP000504607"/>
    </source>
</evidence>
<accession>A0A6I9RG89</accession>
<evidence type="ECO:0000256" key="3">
    <source>
        <dbReference type="ARBA" id="ARBA00023125"/>
    </source>
</evidence>
<dbReference type="Gene3D" id="2.20.25.80">
    <property type="entry name" value="WRKY domain"/>
    <property type="match status" value="1"/>
</dbReference>
<dbReference type="GO" id="GO:0005634">
    <property type="term" value="C:nucleus"/>
    <property type="evidence" value="ECO:0007669"/>
    <property type="project" value="UniProtKB-SubCell"/>
</dbReference>
<dbReference type="InParanoid" id="A0A6I9RG89"/>